<organism evidence="2 3">
    <name type="scientific">Stentor coeruleus</name>
    <dbReference type="NCBI Taxonomy" id="5963"/>
    <lineage>
        <taxon>Eukaryota</taxon>
        <taxon>Sar</taxon>
        <taxon>Alveolata</taxon>
        <taxon>Ciliophora</taxon>
        <taxon>Postciliodesmatophora</taxon>
        <taxon>Heterotrichea</taxon>
        <taxon>Heterotrichida</taxon>
        <taxon>Stentoridae</taxon>
        <taxon>Stentor</taxon>
    </lineage>
</organism>
<accession>A0A1R2D2E0</accession>
<dbReference type="Gene3D" id="3.30.1520.10">
    <property type="entry name" value="Phox-like domain"/>
    <property type="match status" value="1"/>
</dbReference>
<gene>
    <name evidence="2" type="ORF">SteCoe_1295</name>
</gene>
<dbReference type="InterPro" id="IPR001683">
    <property type="entry name" value="PX_dom"/>
</dbReference>
<dbReference type="EMBL" id="MPUH01000013">
    <property type="protein sequence ID" value="OMJ95376.1"/>
    <property type="molecule type" value="Genomic_DNA"/>
</dbReference>
<reference evidence="2 3" key="1">
    <citation type="submission" date="2016-11" db="EMBL/GenBank/DDBJ databases">
        <title>The macronuclear genome of Stentor coeruleus: a giant cell with tiny introns.</title>
        <authorList>
            <person name="Slabodnick M."/>
            <person name="Ruby J.G."/>
            <person name="Reiff S.B."/>
            <person name="Swart E.C."/>
            <person name="Gosai S."/>
            <person name="Prabakaran S."/>
            <person name="Witkowska E."/>
            <person name="Larue G.E."/>
            <person name="Fisher S."/>
            <person name="Freeman R.M."/>
            <person name="Gunawardena J."/>
            <person name="Chu W."/>
            <person name="Stover N.A."/>
            <person name="Gregory B.D."/>
            <person name="Nowacki M."/>
            <person name="Derisi J."/>
            <person name="Roy S.W."/>
            <person name="Marshall W.F."/>
            <person name="Sood P."/>
        </authorList>
    </citation>
    <scope>NUCLEOTIDE SEQUENCE [LARGE SCALE GENOMIC DNA]</scope>
    <source>
        <strain evidence="2">WM001</strain>
    </source>
</reference>
<protein>
    <recommendedName>
        <fullName evidence="1">PX domain-containing protein</fullName>
    </recommendedName>
</protein>
<dbReference type="PROSITE" id="PS50195">
    <property type="entry name" value="PX"/>
    <property type="match status" value="1"/>
</dbReference>
<sequence>MVLQGIISKYTIIENYAEYTIEIKDNSTGESWQFHRRYSVLRKWHNFSSQALKSLPEFPKKKFFGNLKPLFLEKRKKELEVYINNIIFLYEHPVIKSFIKPNDRKDLFPSNIRKKLKNSESYARTKNIMRKINSKSMENMFDLSDLESTNLGESKFLYGKMIFPLSNKILPIGSYENIESLYTDVYENGHWIRKKFRNTKKIF</sequence>
<dbReference type="SUPFAM" id="SSF64268">
    <property type="entry name" value="PX domain"/>
    <property type="match status" value="1"/>
</dbReference>
<proteinExistence type="predicted"/>
<name>A0A1R2D2E0_9CILI</name>
<dbReference type="Proteomes" id="UP000187209">
    <property type="component" value="Unassembled WGS sequence"/>
</dbReference>
<feature type="domain" description="PX" evidence="1">
    <location>
        <begin position="1"/>
        <end position="115"/>
    </location>
</feature>
<dbReference type="SMART" id="SM00312">
    <property type="entry name" value="PX"/>
    <property type="match status" value="1"/>
</dbReference>
<dbReference type="AlphaFoldDB" id="A0A1R2D2E0"/>
<dbReference type="Pfam" id="PF00787">
    <property type="entry name" value="PX"/>
    <property type="match status" value="1"/>
</dbReference>
<keyword evidence="3" id="KW-1185">Reference proteome</keyword>
<evidence type="ECO:0000313" key="3">
    <source>
        <dbReference type="Proteomes" id="UP000187209"/>
    </source>
</evidence>
<dbReference type="InterPro" id="IPR036871">
    <property type="entry name" value="PX_dom_sf"/>
</dbReference>
<comment type="caution">
    <text evidence="2">The sequence shown here is derived from an EMBL/GenBank/DDBJ whole genome shotgun (WGS) entry which is preliminary data.</text>
</comment>
<dbReference type="OrthoDB" id="296792at2759"/>
<dbReference type="GO" id="GO:0035091">
    <property type="term" value="F:phosphatidylinositol binding"/>
    <property type="evidence" value="ECO:0007669"/>
    <property type="project" value="InterPro"/>
</dbReference>
<evidence type="ECO:0000313" key="2">
    <source>
        <dbReference type="EMBL" id="OMJ95376.1"/>
    </source>
</evidence>
<evidence type="ECO:0000259" key="1">
    <source>
        <dbReference type="PROSITE" id="PS50195"/>
    </source>
</evidence>